<proteinExistence type="predicted"/>
<evidence type="ECO:0000256" key="1">
    <source>
        <dbReference type="SAM" id="Phobius"/>
    </source>
</evidence>
<organism evidence="2 3">
    <name type="scientific">Ramlibacter tataouinensis</name>
    <dbReference type="NCBI Taxonomy" id="94132"/>
    <lineage>
        <taxon>Bacteria</taxon>
        <taxon>Pseudomonadati</taxon>
        <taxon>Pseudomonadota</taxon>
        <taxon>Betaproteobacteria</taxon>
        <taxon>Burkholderiales</taxon>
        <taxon>Comamonadaceae</taxon>
        <taxon>Ramlibacter</taxon>
    </lineage>
</organism>
<keyword evidence="1" id="KW-1133">Transmembrane helix</keyword>
<keyword evidence="3" id="KW-1185">Reference proteome</keyword>
<dbReference type="OrthoDB" id="6058382at2"/>
<feature type="transmembrane region" description="Helical" evidence="1">
    <location>
        <begin position="28"/>
        <end position="47"/>
    </location>
</feature>
<dbReference type="EMBL" id="CP010951">
    <property type="protein sequence ID" value="AMO23633.1"/>
    <property type="molecule type" value="Genomic_DNA"/>
</dbReference>
<protein>
    <submittedName>
        <fullName evidence="2">Uncharacterized protein</fullName>
    </submittedName>
</protein>
<keyword evidence="1" id="KW-0812">Transmembrane</keyword>
<name>A0A127JUS3_9BURK</name>
<keyword evidence="1" id="KW-0472">Membrane</keyword>
<dbReference type="AlphaFoldDB" id="A0A127JUS3"/>
<sequence>MAESTREELFDMHNLTLTISELKQLLRISWYVTLALGAVILGVIWLAQGTVGLGDGFRAFSTAVAISLLIVGGVHQASWKREWLARWIDRPVVHGVWCGTLTSDYKATSGIQMKIPIVFVIRQTYLSLSVQSFTRAIIGTSKLEGIVQDARNLDTRLRYVFEMTRLFNNENKVTKGSGELRLQNRSTVLHGFYWTSTPTHGELRLKLVSRDCEEVDCFEVALEKWPDQLSGGVAEVPVPISSSQSIDSETPVAASA</sequence>
<dbReference type="RefSeq" id="WP_061500323.1">
    <property type="nucleotide sequence ID" value="NZ_CP010951.1"/>
</dbReference>
<gene>
    <name evidence="2" type="ORF">UC35_12970</name>
</gene>
<feature type="transmembrane region" description="Helical" evidence="1">
    <location>
        <begin position="59"/>
        <end position="77"/>
    </location>
</feature>
<reference evidence="2 3" key="1">
    <citation type="journal article" date="2014" name="Int. J. Syst. Evol. Microbiol.">
        <title>Ramlibacter solisilvae sp. nov., isolated from forest soil, and emended description of the genus Ramlibacter.</title>
        <authorList>
            <person name="Lee H.J."/>
            <person name="Lee S.H."/>
            <person name="Lee S.S."/>
            <person name="Lee J.S."/>
            <person name="Kim Y."/>
            <person name="Kim S.C."/>
            <person name="Jeon C.O."/>
        </authorList>
    </citation>
    <scope>NUCLEOTIDE SEQUENCE [LARGE SCALE GENOMIC DNA]</scope>
    <source>
        <strain evidence="2 3">5-10</strain>
    </source>
</reference>
<accession>A0A127JUS3</accession>
<evidence type="ECO:0000313" key="3">
    <source>
        <dbReference type="Proteomes" id="UP000070433"/>
    </source>
</evidence>
<evidence type="ECO:0000313" key="2">
    <source>
        <dbReference type="EMBL" id="AMO23633.1"/>
    </source>
</evidence>
<dbReference type="Proteomes" id="UP000070433">
    <property type="component" value="Chromosome"/>
</dbReference>